<keyword evidence="3" id="KW-1185">Reference proteome</keyword>
<dbReference type="Pfam" id="PF02598">
    <property type="entry name" value="Methyltrn_RNA_3"/>
    <property type="match status" value="1"/>
</dbReference>
<dbReference type="EMBL" id="SWFS01000182">
    <property type="protein sequence ID" value="KAA8915157.1"/>
    <property type="molecule type" value="Genomic_DNA"/>
</dbReference>
<evidence type="ECO:0000256" key="1">
    <source>
        <dbReference type="ARBA" id="ARBA00009841"/>
    </source>
</evidence>
<dbReference type="InterPro" id="IPR029028">
    <property type="entry name" value="Alpha/beta_knot_MTases"/>
</dbReference>
<reference evidence="2" key="1">
    <citation type="journal article" date="2019" name="G3 (Bethesda)">
        <title>Genome Assemblies of Two Rare Opportunistic Yeast Pathogens: Diutina rugosa (syn. Candida rugosa) and Trichomonascus ciferrii (syn. Candida ciferrii).</title>
        <authorList>
            <person name="Mixao V."/>
            <person name="Saus E."/>
            <person name="Hansen A.P."/>
            <person name="Lass-Florl C."/>
            <person name="Gabaldon T."/>
        </authorList>
    </citation>
    <scope>NUCLEOTIDE SEQUENCE</scope>
    <source>
        <strain evidence="2">CBS 4856</strain>
    </source>
</reference>
<comment type="similarity">
    <text evidence="1">Belongs to the class IV-like SAM-binding methyltransferase superfamily.</text>
</comment>
<dbReference type="Proteomes" id="UP000761534">
    <property type="component" value="Unassembled WGS sequence"/>
</dbReference>
<dbReference type="SUPFAM" id="SSF75217">
    <property type="entry name" value="alpha/beta knot"/>
    <property type="match status" value="1"/>
</dbReference>
<proteinExistence type="inferred from homology"/>
<dbReference type="VEuPathDB" id="FungiDB:TRICI_002702"/>
<gene>
    <name evidence="2" type="ORF">TRICI_002702</name>
</gene>
<dbReference type="PANTHER" id="PTHR12150">
    <property type="entry name" value="CLASS IV SAM-BINDING METHYLTRANSFERASE-RELATED"/>
    <property type="match status" value="1"/>
</dbReference>
<dbReference type="InterPro" id="IPR029026">
    <property type="entry name" value="tRNA_m1G_MTases_N"/>
</dbReference>
<dbReference type="InterPro" id="IPR003750">
    <property type="entry name" value="Put_MeTrfase-C9orf114-like"/>
</dbReference>
<dbReference type="Gene3D" id="3.40.1280.10">
    <property type="match status" value="2"/>
</dbReference>
<evidence type="ECO:0008006" key="4">
    <source>
        <dbReference type="Google" id="ProtNLM"/>
    </source>
</evidence>
<name>A0A642V601_9ASCO</name>
<dbReference type="AlphaFoldDB" id="A0A642V601"/>
<evidence type="ECO:0000313" key="3">
    <source>
        <dbReference type="Proteomes" id="UP000761534"/>
    </source>
</evidence>
<organism evidence="2 3">
    <name type="scientific">Trichomonascus ciferrii</name>
    <dbReference type="NCBI Taxonomy" id="44093"/>
    <lineage>
        <taxon>Eukaryota</taxon>
        <taxon>Fungi</taxon>
        <taxon>Dikarya</taxon>
        <taxon>Ascomycota</taxon>
        <taxon>Saccharomycotina</taxon>
        <taxon>Dipodascomycetes</taxon>
        <taxon>Dipodascales</taxon>
        <taxon>Trichomonascaceae</taxon>
        <taxon>Trichomonascus</taxon>
        <taxon>Trichomonascus ciferrii complex</taxon>
    </lineage>
</organism>
<accession>A0A642V601</accession>
<dbReference type="OrthoDB" id="361029at2759"/>
<sequence>MESEISAGFNMGKEEEKRTASLCIPSSCIGPTVCRSQQQATHIAHQIARAAIYYQISEIVIYDVPVAEPKSQAETGKKKVFFEEEEKKTDTGPKSSTEALELAKLLQFFITPSYLRKAVFGDLKSLHYAKKLPKLPGLPFMNHEKSRFLEGFAVEGRIGKKKKKGLKSKKQLALESMSHYINVGGKKIIKLSDGQKVPLHSRVTVDTEKNKVVSPAEAYNTEGSGWKNTTFGYTVRLATTFGKTFVESPYTNGYSYTAYAPCEEFLDSPNHPYETIKSIDPHNLSNPTHLLLIFGKWADLAYSVENDQADLQEVQDPALLFDARLNISSNIRLEDAILISLAKIQN</sequence>
<dbReference type="PANTHER" id="PTHR12150:SF13">
    <property type="entry name" value="METHYLTRANSFERASE C9ORF114-RELATED"/>
    <property type="match status" value="1"/>
</dbReference>
<evidence type="ECO:0000313" key="2">
    <source>
        <dbReference type="EMBL" id="KAA8915157.1"/>
    </source>
</evidence>
<dbReference type="CDD" id="cd18086">
    <property type="entry name" value="HsC9orf114-like"/>
    <property type="match status" value="1"/>
</dbReference>
<comment type="caution">
    <text evidence="2">The sequence shown here is derived from an EMBL/GenBank/DDBJ whole genome shotgun (WGS) entry which is preliminary data.</text>
</comment>
<protein>
    <recommendedName>
        <fullName evidence="4">RNA methyltransferase</fullName>
    </recommendedName>
</protein>